<sequence>MKRPAEPASVEDVSDETNNSIPVSRSTTSCSTKPTPKRKRTIDDVGRSKTKSATAAVTCYSRDPVSLVEAVHRHDGDWPMTILSGGSDENLAANGVGGYRLRKVFYDAVSPDIPFFLSKDCRTDRPISNETTTFIERDIFMTAADAENSNPSVWIEQRTSKSGKEIIEARQLFFLERVVDGKVYIFKGCGDQILGVDKLPDLHLTARVLPREDWLKYLSKSAKYYGYDRQIDVRYSGMEFKSDKAITYDVSPGLVGLNTPCSGIEVSSKRLSGKSSLDQDLHIFTITLQGMGNLIEDTDQRGDLALKICIG</sequence>
<dbReference type="AlphaFoldDB" id="A0AA39CEN9"/>
<dbReference type="Proteomes" id="UP001172673">
    <property type="component" value="Unassembled WGS sequence"/>
</dbReference>
<gene>
    <name evidence="2" type="ORF">H2200_010049</name>
</gene>
<evidence type="ECO:0000256" key="1">
    <source>
        <dbReference type="SAM" id="MobiDB-lite"/>
    </source>
</evidence>
<evidence type="ECO:0000313" key="2">
    <source>
        <dbReference type="EMBL" id="KAJ9605392.1"/>
    </source>
</evidence>
<feature type="region of interest" description="Disordered" evidence="1">
    <location>
        <begin position="1"/>
        <end position="48"/>
    </location>
</feature>
<name>A0AA39CEN9_9EURO</name>
<reference evidence="2" key="1">
    <citation type="submission" date="2022-10" db="EMBL/GenBank/DDBJ databases">
        <title>Culturing micro-colonial fungi from biological soil crusts in the Mojave desert and describing Neophaeococcomyces mojavensis, and introducing the new genera and species Taxawa tesnikishii.</title>
        <authorList>
            <person name="Kurbessoian T."/>
            <person name="Stajich J.E."/>
        </authorList>
    </citation>
    <scope>NUCLEOTIDE SEQUENCE</scope>
    <source>
        <strain evidence="2">TK_41</strain>
    </source>
</reference>
<evidence type="ECO:0000313" key="3">
    <source>
        <dbReference type="Proteomes" id="UP001172673"/>
    </source>
</evidence>
<protein>
    <submittedName>
        <fullName evidence="2">Uncharacterized protein</fullName>
    </submittedName>
</protein>
<keyword evidence="3" id="KW-1185">Reference proteome</keyword>
<proteinExistence type="predicted"/>
<comment type="caution">
    <text evidence="2">The sequence shown here is derived from an EMBL/GenBank/DDBJ whole genome shotgun (WGS) entry which is preliminary data.</text>
</comment>
<accession>A0AA39CEN9</accession>
<organism evidence="2 3">
    <name type="scientific">Cladophialophora chaetospira</name>
    <dbReference type="NCBI Taxonomy" id="386627"/>
    <lineage>
        <taxon>Eukaryota</taxon>
        <taxon>Fungi</taxon>
        <taxon>Dikarya</taxon>
        <taxon>Ascomycota</taxon>
        <taxon>Pezizomycotina</taxon>
        <taxon>Eurotiomycetes</taxon>
        <taxon>Chaetothyriomycetidae</taxon>
        <taxon>Chaetothyriales</taxon>
        <taxon>Herpotrichiellaceae</taxon>
        <taxon>Cladophialophora</taxon>
    </lineage>
</organism>
<dbReference type="EMBL" id="JAPDRK010000016">
    <property type="protein sequence ID" value="KAJ9605392.1"/>
    <property type="molecule type" value="Genomic_DNA"/>
</dbReference>
<feature type="compositionally biased region" description="Low complexity" evidence="1">
    <location>
        <begin position="24"/>
        <end position="34"/>
    </location>
</feature>